<protein>
    <submittedName>
        <fullName evidence="1">Uncharacterized protein</fullName>
    </submittedName>
</protein>
<proteinExistence type="predicted"/>
<accession>X1VX87</accession>
<sequence length="130" mass="14616">LYETANNGMFLALNEHQNLGLDLGDNFDFSLTGLQKLFNSTGFLGDEVYQYASDILGIDIYVMRLTNKDLYPHLNTAKKGFKRKAIIISGNGNHYESVGVYRDNLYQTTFDQDDPIILSIRALIEDEGGV</sequence>
<evidence type="ECO:0000313" key="1">
    <source>
        <dbReference type="EMBL" id="GAJ23471.1"/>
    </source>
</evidence>
<comment type="caution">
    <text evidence="1">The sequence shown here is derived from an EMBL/GenBank/DDBJ whole genome shotgun (WGS) entry which is preliminary data.</text>
</comment>
<dbReference type="EMBL" id="BARW01039904">
    <property type="protein sequence ID" value="GAJ23471.1"/>
    <property type="molecule type" value="Genomic_DNA"/>
</dbReference>
<gene>
    <name evidence="1" type="ORF">S12H4_60571</name>
</gene>
<reference evidence="1" key="1">
    <citation type="journal article" date="2014" name="Front. Microbiol.">
        <title>High frequency of phylogenetically diverse reductive dehalogenase-homologous genes in deep subseafloor sedimentary metagenomes.</title>
        <authorList>
            <person name="Kawai M."/>
            <person name="Futagami T."/>
            <person name="Toyoda A."/>
            <person name="Takaki Y."/>
            <person name="Nishi S."/>
            <person name="Hori S."/>
            <person name="Arai W."/>
            <person name="Tsubouchi T."/>
            <person name="Morono Y."/>
            <person name="Uchiyama I."/>
            <person name="Ito T."/>
            <person name="Fujiyama A."/>
            <person name="Inagaki F."/>
            <person name="Takami H."/>
        </authorList>
    </citation>
    <scope>NUCLEOTIDE SEQUENCE</scope>
    <source>
        <strain evidence="1">Expedition CK06-06</strain>
    </source>
</reference>
<organism evidence="1">
    <name type="scientific">marine sediment metagenome</name>
    <dbReference type="NCBI Taxonomy" id="412755"/>
    <lineage>
        <taxon>unclassified sequences</taxon>
        <taxon>metagenomes</taxon>
        <taxon>ecological metagenomes</taxon>
    </lineage>
</organism>
<dbReference type="AlphaFoldDB" id="X1VX87"/>
<name>X1VX87_9ZZZZ</name>
<feature type="non-terminal residue" evidence="1">
    <location>
        <position position="1"/>
    </location>
</feature>